<proteinExistence type="inferred from homology"/>
<protein>
    <submittedName>
        <fullName evidence="8">Peptidoglycan bridge formation glycyltransferase FemA/FemB family protein</fullName>
    </submittedName>
</protein>
<evidence type="ECO:0000256" key="2">
    <source>
        <dbReference type="ARBA" id="ARBA00022679"/>
    </source>
</evidence>
<reference evidence="8 9" key="1">
    <citation type="submission" date="2019-09" db="EMBL/GenBank/DDBJ databases">
        <title>Serinicoccus pratensis sp. nov., isolated from meadow soil.</title>
        <authorList>
            <person name="Zhang W."/>
        </authorList>
    </citation>
    <scope>NUCLEOTIDE SEQUENCE [LARGE SCALE GENOMIC DNA]</scope>
    <source>
        <strain evidence="8 9">W204</strain>
    </source>
</reference>
<keyword evidence="9" id="KW-1185">Reference proteome</keyword>
<evidence type="ECO:0000259" key="7">
    <source>
        <dbReference type="Pfam" id="PF13480"/>
    </source>
</evidence>
<gene>
    <name evidence="8" type="ORF">FY030_01835</name>
</gene>
<keyword evidence="4" id="KW-0573">Peptidoglycan synthesis</keyword>
<feature type="domain" description="BioF2-like acetyltransferase" evidence="7">
    <location>
        <begin position="166"/>
        <end position="299"/>
    </location>
</feature>
<dbReference type="InterPro" id="IPR050644">
    <property type="entry name" value="PG_Glycine_Bridge_Synth"/>
</dbReference>
<dbReference type="RefSeq" id="WP_158060030.1">
    <property type="nucleotide sequence ID" value="NZ_CP044427.1"/>
</dbReference>
<dbReference type="InterPro" id="IPR038740">
    <property type="entry name" value="BioF2-like_GNAT_dom"/>
</dbReference>
<dbReference type="KEGG" id="serw:FY030_01835"/>
<dbReference type="GO" id="GO:0016755">
    <property type="term" value="F:aminoacyltransferase activity"/>
    <property type="evidence" value="ECO:0007669"/>
    <property type="project" value="InterPro"/>
</dbReference>
<comment type="similarity">
    <text evidence="1">Belongs to the FemABX family.</text>
</comment>
<dbReference type="InterPro" id="IPR003447">
    <property type="entry name" value="FEMABX"/>
</dbReference>
<name>A0A5J6V3U4_9MICO</name>
<evidence type="ECO:0000256" key="6">
    <source>
        <dbReference type="ARBA" id="ARBA00023316"/>
    </source>
</evidence>
<dbReference type="GO" id="GO:0008360">
    <property type="term" value="P:regulation of cell shape"/>
    <property type="evidence" value="ECO:0007669"/>
    <property type="project" value="UniProtKB-KW"/>
</dbReference>
<keyword evidence="5" id="KW-0012">Acyltransferase</keyword>
<dbReference type="PANTHER" id="PTHR36174:SF1">
    <property type="entry name" value="LIPID II:GLYCINE GLYCYLTRANSFERASE"/>
    <property type="match status" value="1"/>
</dbReference>
<dbReference type="SUPFAM" id="SSF55729">
    <property type="entry name" value="Acyl-CoA N-acyltransferases (Nat)"/>
    <property type="match status" value="2"/>
</dbReference>
<organism evidence="8 9">
    <name type="scientific">Ornithinimicrobium pratense</name>
    <dbReference type="NCBI Taxonomy" id="2593973"/>
    <lineage>
        <taxon>Bacteria</taxon>
        <taxon>Bacillati</taxon>
        <taxon>Actinomycetota</taxon>
        <taxon>Actinomycetes</taxon>
        <taxon>Micrococcales</taxon>
        <taxon>Ornithinimicrobiaceae</taxon>
        <taxon>Ornithinimicrobium</taxon>
    </lineage>
</organism>
<dbReference type="InterPro" id="IPR016181">
    <property type="entry name" value="Acyl_CoA_acyltransferase"/>
</dbReference>
<evidence type="ECO:0000256" key="3">
    <source>
        <dbReference type="ARBA" id="ARBA00022960"/>
    </source>
</evidence>
<dbReference type="Pfam" id="PF13480">
    <property type="entry name" value="Acetyltransf_6"/>
    <property type="match status" value="1"/>
</dbReference>
<dbReference type="GO" id="GO:0071555">
    <property type="term" value="P:cell wall organization"/>
    <property type="evidence" value="ECO:0007669"/>
    <property type="project" value="UniProtKB-KW"/>
</dbReference>
<evidence type="ECO:0000313" key="8">
    <source>
        <dbReference type="EMBL" id="QFG67633.1"/>
    </source>
</evidence>
<dbReference type="Pfam" id="PF02388">
    <property type="entry name" value="FemAB"/>
    <property type="match status" value="1"/>
</dbReference>
<sequence>MTWHVHHIGPDDRGRYEDFVASLGPCEQLTFYHSWEWGEVMGERTARLERVALEHDAELVAVAQVGLHDDHGVVFWYAPRGLAMDHSDPQRVAAAYGVLRDHFRGRESAAFLRVDPNVLQGAPAEAALDAAGGKRAAIFTQVERCWVAEVQPTPEAQLEWLKERGLRSNTRRLFNKSRKAGVTVRASDDPQDLETLIAMLRELDARKGGIGKHDDEHYRTQFAHMAPAGHQKVFLAEKDGRVGAASLMAIYGQEASFLHGASSAEEDFRKLAPSYLLHLETMAWLAQHRPEVTRYNFWGIVSEENRRPEHPRHGYSEFKRGFGGYKVEYIRAREFVYRPLRRSALYLLETYRTKRYQND</sequence>
<dbReference type="PROSITE" id="PS51191">
    <property type="entry name" value="FEMABX"/>
    <property type="match status" value="1"/>
</dbReference>
<evidence type="ECO:0000313" key="9">
    <source>
        <dbReference type="Proteomes" id="UP000326546"/>
    </source>
</evidence>
<keyword evidence="3" id="KW-0133">Cell shape</keyword>
<evidence type="ECO:0000256" key="4">
    <source>
        <dbReference type="ARBA" id="ARBA00022984"/>
    </source>
</evidence>
<dbReference type="PANTHER" id="PTHR36174">
    <property type="entry name" value="LIPID II:GLYCINE GLYCYLTRANSFERASE"/>
    <property type="match status" value="1"/>
</dbReference>
<dbReference type="GO" id="GO:0009252">
    <property type="term" value="P:peptidoglycan biosynthetic process"/>
    <property type="evidence" value="ECO:0007669"/>
    <property type="project" value="UniProtKB-KW"/>
</dbReference>
<keyword evidence="6" id="KW-0961">Cell wall biogenesis/degradation</keyword>
<dbReference type="OrthoDB" id="9793335at2"/>
<keyword evidence="2 8" id="KW-0808">Transferase</keyword>
<accession>A0A5J6V3U4</accession>
<dbReference type="Gene3D" id="3.40.630.30">
    <property type="match status" value="2"/>
</dbReference>
<dbReference type="EMBL" id="CP044427">
    <property type="protein sequence ID" value="QFG67633.1"/>
    <property type="molecule type" value="Genomic_DNA"/>
</dbReference>
<dbReference type="AlphaFoldDB" id="A0A5J6V3U4"/>
<evidence type="ECO:0000256" key="5">
    <source>
        <dbReference type="ARBA" id="ARBA00023315"/>
    </source>
</evidence>
<evidence type="ECO:0000256" key="1">
    <source>
        <dbReference type="ARBA" id="ARBA00009943"/>
    </source>
</evidence>
<dbReference type="Proteomes" id="UP000326546">
    <property type="component" value="Chromosome"/>
</dbReference>